<comment type="caution">
    <text evidence="3">The sequence shown here is derived from an EMBL/GenBank/DDBJ whole genome shotgun (WGS) entry which is preliminary data.</text>
</comment>
<proteinExistence type="inferred from homology"/>
<dbReference type="PANTHER" id="PTHR11803:SF59">
    <property type="entry name" value="ENDORIBONUCLEASE"/>
    <property type="match status" value="1"/>
</dbReference>
<keyword evidence="4" id="KW-1185">Reference proteome</keyword>
<dbReference type="Gene3D" id="3.30.1330.40">
    <property type="entry name" value="RutC-like"/>
    <property type="match status" value="1"/>
</dbReference>
<sequence>MRLIKSLIPAAALTVLVAAPVLLSAPALAAGAPAESIIRHGEGKFPISAAIEVPAGATTIYLSGMGAPVQDKTAPPKSLEAYGDTQAQTLASLQRIEGELKKLNLTMGDIVQMHIYMVADPRTKQLDFEGMMKAYTQYFGTEKQPNLPVRSAFAVAQLANPGWLIEIEVTAIRLPKK</sequence>
<evidence type="ECO:0000256" key="1">
    <source>
        <dbReference type="ARBA" id="ARBA00010552"/>
    </source>
</evidence>
<dbReference type="GO" id="GO:0019239">
    <property type="term" value="F:deaminase activity"/>
    <property type="evidence" value="ECO:0007669"/>
    <property type="project" value="TreeGrafter"/>
</dbReference>
<gene>
    <name evidence="3" type="primary">tdcF</name>
    <name evidence="3" type="ORF">AOR01nite_20040</name>
</gene>
<dbReference type="Pfam" id="PF01042">
    <property type="entry name" value="Ribonuc_L-PSP"/>
    <property type="match status" value="1"/>
</dbReference>
<dbReference type="PROSITE" id="PS01094">
    <property type="entry name" value="UPF0076"/>
    <property type="match status" value="1"/>
</dbReference>
<dbReference type="InterPro" id="IPR019897">
    <property type="entry name" value="RidA_CS"/>
</dbReference>
<evidence type="ECO:0000313" key="3">
    <source>
        <dbReference type="EMBL" id="GEB83527.1"/>
    </source>
</evidence>
<reference evidence="3 4" key="1">
    <citation type="submission" date="2019-06" db="EMBL/GenBank/DDBJ databases">
        <title>Whole genome shotgun sequence of Acetobacter orleanensis NBRC 13752.</title>
        <authorList>
            <person name="Hosoyama A."/>
            <person name="Uohara A."/>
            <person name="Ohji S."/>
            <person name="Ichikawa N."/>
        </authorList>
    </citation>
    <scope>NUCLEOTIDE SEQUENCE [LARGE SCALE GENOMIC DNA]</scope>
    <source>
        <strain evidence="3 4">NBRC 13752</strain>
    </source>
</reference>
<dbReference type="OrthoDB" id="9803101at2"/>
<feature type="chain" id="PRO_5021252228" evidence="2">
    <location>
        <begin position="30"/>
        <end position="177"/>
    </location>
</feature>
<dbReference type="InterPro" id="IPR006175">
    <property type="entry name" value="YjgF/YER057c/UK114"/>
</dbReference>
<dbReference type="PANTHER" id="PTHR11803">
    <property type="entry name" value="2-IMINOBUTANOATE/2-IMINOPROPANOATE DEAMINASE RIDA"/>
    <property type="match status" value="1"/>
</dbReference>
<name>A0A4Y3TR15_9PROT</name>
<feature type="signal peptide" evidence="2">
    <location>
        <begin position="1"/>
        <end position="29"/>
    </location>
</feature>
<dbReference type="Proteomes" id="UP000317617">
    <property type="component" value="Unassembled WGS sequence"/>
</dbReference>
<evidence type="ECO:0000256" key="2">
    <source>
        <dbReference type="SAM" id="SignalP"/>
    </source>
</evidence>
<dbReference type="CDD" id="cd06151">
    <property type="entry name" value="YjgF_YER057c_UK114_like_3"/>
    <property type="match status" value="1"/>
</dbReference>
<evidence type="ECO:0000313" key="4">
    <source>
        <dbReference type="Proteomes" id="UP000317617"/>
    </source>
</evidence>
<dbReference type="AlphaFoldDB" id="A0A4Y3TR15"/>
<dbReference type="STRING" id="104099.AD949_05200"/>
<dbReference type="GO" id="GO:0005829">
    <property type="term" value="C:cytosol"/>
    <property type="evidence" value="ECO:0007669"/>
    <property type="project" value="TreeGrafter"/>
</dbReference>
<dbReference type="InterPro" id="IPR035959">
    <property type="entry name" value="RutC-like_sf"/>
</dbReference>
<organism evidence="3 4">
    <name type="scientific">Acetobacter orleanensis</name>
    <dbReference type="NCBI Taxonomy" id="104099"/>
    <lineage>
        <taxon>Bacteria</taxon>
        <taxon>Pseudomonadati</taxon>
        <taxon>Pseudomonadota</taxon>
        <taxon>Alphaproteobacteria</taxon>
        <taxon>Acetobacterales</taxon>
        <taxon>Acetobacteraceae</taxon>
        <taxon>Acetobacter</taxon>
    </lineage>
</organism>
<keyword evidence="2" id="KW-0732">Signal</keyword>
<dbReference type="SUPFAM" id="SSF55298">
    <property type="entry name" value="YjgF-like"/>
    <property type="match status" value="1"/>
</dbReference>
<dbReference type="EMBL" id="BJMU01000012">
    <property type="protein sequence ID" value="GEB83527.1"/>
    <property type="molecule type" value="Genomic_DNA"/>
</dbReference>
<comment type="similarity">
    <text evidence="1">Belongs to the RutC family.</text>
</comment>
<accession>A0A4Y3TR15</accession>
<protein>
    <submittedName>
        <fullName evidence="3">Uncharacterized protein</fullName>
    </submittedName>
</protein>